<gene>
    <name evidence="2" type="ORF">MNEG_15852</name>
</gene>
<dbReference type="GeneID" id="25733554"/>
<proteinExistence type="predicted"/>
<accession>A0A0D2IW17</accession>
<reference evidence="2 3" key="1">
    <citation type="journal article" date="2013" name="BMC Genomics">
        <title>Reconstruction of the lipid metabolism for the microalga Monoraphidium neglectum from its genome sequence reveals characteristics suitable for biofuel production.</title>
        <authorList>
            <person name="Bogen C."/>
            <person name="Al-Dilaimi A."/>
            <person name="Albersmeier A."/>
            <person name="Wichmann J."/>
            <person name="Grundmann M."/>
            <person name="Rupp O."/>
            <person name="Lauersen K.J."/>
            <person name="Blifernez-Klassen O."/>
            <person name="Kalinowski J."/>
            <person name="Goesmann A."/>
            <person name="Mussgnug J.H."/>
            <person name="Kruse O."/>
        </authorList>
    </citation>
    <scope>NUCLEOTIDE SEQUENCE [LARGE SCALE GENOMIC DNA]</scope>
    <source>
        <strain evidence="2 3">SAG 48.87</strain>
    </source>
</reference>
<protein>
    <submittedName>
        <fullName evidence="2">Uncharacterized protein</fullName>
    </submittedName>
</protein>
<organism evidence="2 3">
    <name type="scientific">Monoraphidium neglectum</name>
    <dbReference type="NCBI Taxonomy" id="145388"/>
    <lineage>
        <taxon>Eukaryota</taxon>
        <taxon>Viridiplantae</taxon>
        <taxon>Chlorophyta</taxon>
        <taxon>core chlorophytes</taxon>
        <taxon>Chlorophyceae</taxon>
        <taxon>CS clade</taxon>
        <taxon>Sphaeropleales</taxon>
        <taxon>Selenastraceae</taxon>
        <taxon>Monoraphidium</taxon>
    </lineage>
</organism>
<feature type="chain" id="PRO_5012136013" evidence="1">
    <location>
        <begin position="16"/>
        <end position="105"/>
    </location>
</feature>
<keyword evidence="1" id="KW-0732">Signal</keyword>
<feature type="signal peptide" evidence="1">
    <location>
        <begin position="1"/>
        <end position="15"/>
    </location>
</feature>
<keyword evidence="3" id="KW-1185">Reference proteome</keyword>
<sequence>MAFLVLLAFFYIGKLDKLPRTDCCGCSCHTRAKYAGTVAPGPVRQVGIGGGWPGAPSATAPPQGQPGEVVAIPVPHAGWEDGAVLAEIVVRTPGSNVQQPSKTEK</sequence>
<dbReference type="AlphaFoldDB" id="A0A0D2IW17"/>
<dbReference type="RefSeq" id="XP_013891132.1">
    <property type="nucleotide sequence ID" value="XM_014035678.1"/>
</dbReference>
<dbReference type="Proteomes" id="UP000054498">
    <property type="component" value="Unassembled WGS sequence"/>
</dbReference>
<dbReference type="KEGG" id="mng:MNEG_15852"/>
<evidence type="ECO:0000313" key="2">
    <source>
        <dbReference type="EMBL" id="KIY92112.1"/>
    </source>
</evidence>
<evidence type="ECO:0000313" key="3">
    <source>
        <dbReference type="Proteomes" id="UP000054498"/>
    </source>
</evidence>
<name>A0A0D2IW17_9CHLO</name>
<dbReference type="EMBL" id="KK105945">
    <property type="protein sequence ID" value="KIY92112.1"/>
    <property type="molecule type" value="Genomic_DNA"/>
</dbReference>
<evidence type="ECO:0000256" key="1">
    <source>
        <dbReference type="SAM" id="SignalP"/>
    </source>
</evidence>